<proteinExistence type="predicted"/>
<reference evidence="1 2" key="1">
    <citation type="submission" date="2018-03" db="EMBL/GenBank/DDBJ databases">
        <title>Draft genome sequence of the first documented clinical Siccibacter turicensis isolate in Austria.</title>
        <authorList>
            <person name="Lepuschitz S."/>
            <person name="Pekard-Amenitsch S."/>
            <person name="Haunold R."/>
            <person name="Schill S."/>
            <person name="Mach R."/>
            <person name="Allerberger F."/>
            <person name="Ruppitsch W."/>
            <person name="Forsythe S.J."/>
        </authorList>
    </citation>
    <scope>NUCLEOTIDE SEQUENCE [LARGE SCALE GENOMIC DNA]</scope>
    <source>
        <strain evidence="1 2">6100069499-17</strain>
    </source>
</reference>
<sequence>MGAWAICCISLMCRDEVNVLIDTRIKIYLDVENLLPNLKLTDNSLWLALNHQVIPTNLHYINLHRVRLRT</sequence>
<gene>
    <name evidence="1" type="ORF">C7G83_00190</name>
</gene>
<keyword evidence="2" id="KW-1185">Reference proteome</keyword>
<protein>
    <submittedName>
        <fullName evidence="1">Uncharacterized protein</fullName>
    </submittedName>
</protein>
<organism evidence="1 2">
    <name type="scientific">Siccibacter turicensis</name>
    <dbReference type="NCBI Taxonomy" id="357233"/>
    <lineage>
        <taxon>Bacteria</taxon>
        <taxon>Pseudomonadati</taxon>
        <taxon>Pseudomonadota</taxon>
        <taxon>Gammaproteobacteria</taxon>
        <taxon>Enterobacterales</taxon>
        <taxon>Enterobacteriaceae</taxon>
        <taxon>Siccibacter</taxon>
    </lineage>
</organism>
<name>A0A2P8VNW4_9ENTR</name>
<dbReference type="Proteomes" id="UP000240212">
    <property type="component" value="Unassembled WGS sequence"/>
</dbReference>
<evidence type="ECO:0000313" key="2">
    <source>
        <dbReference type="Proteomes" id="UP000240212"/>
    </source>
</evidence>
<comment type="caution">
    <text evidence="1">The sequence shown here is derived from an EMBL/GenBank/DDBJ whole genome shotgun (WGS) entry which is preliminary data.</text>
</comment>
<dbReference type="EMBL" id="PYEP01000001">
    <property type="protein sequence ID" value="PSN09215.1"/>
    <property type="molecule type" value="Genomic_DNA"/>
</dbReference>
<accession>A0A2P8VNW4</accession>
<dbReference type="AlphaFoldDB" id="A0A2P8VNW4"/>
<evidence type="ECO:0000313" key="1">
    <source>
        <dbReference type="EMBL" id="PSN09215.1"/>
    </source>
</evidence>